<dbReference type="Pfam" id="PF00098">
    <property type="entry name" value="zf-CCHC"/>
    <property type="match status" value="1"/>
</dbReference>
<keyword evidence="1" id="KW-0862">Zinc</keyword>
<sequence length="80" mass="9309">QPTTEPTLEQSPTKNGLWRTTDNRPVCFHCGRSGHVVRYCPDRRAIFKTYRRNQGRESYRRPHHRGGQPTNHQIPIAASK</sequence>
<feature type="non-terminal residue" evidence="4">
    <location>
        <position position="1"/>
    </location>
</feature>
<feature type="region of interest" description="Disordered" evidence="2">
    <location>
        <begin position="1"/>
        <end position="20"/>
    </location>
</feature>
<reference evidence="4 5" key="1">
    <citation type="journal article" date="2019" name="Sci. Rep.">
        <title>Orb-weaving spider Araneus ventricosus genome elucidates the spidroin gene catalogue.</title>
        <authorList>
            <person name="Kono N."/>
            <person name="Nakamura H."/>
            <person name="Ohtoshi R."/>
            <person name="Moran D.A.P."/>
            <person name="Shinohara A."/>
            <person name="Yoshida Y."/>
            <person name="Fujiwara M."/>
            <person name="Mori M."/>
            <person name="Tomita M."/>
            <person name="Arakawa K."/>
        </authorList>
    </citation>
    <scope>NUCLEOTIDE SEQUENCE [LARGE SCALE GENOMIC DNA]</scope>
</reference>
<dbReference type="GO" id="GO:0008270">
    <property type="term" value="F:zinc ion binding"/>
    <property type="evidence" value="ECO:0007669"/>
    <property type="project" value="UniProtKB-KW"/>
</dbReference>
<dbReference type="InterPro" id="IPR001878">
    <property type="entry name" value="Znf_CCHC"/>
</dbReference>
<dbReference type="EMBL" id="BGPR01101161">
    <property type="protein sequence ID" value="GBM58753.1"/>
    <property type="molecule type" value="Genomic_DNA"/>
</dbReference>
<evidence type="ECO:0000259" key="3">
    <source>
        <dbReference type="PROSITE" id="PS50158"/>
    </source>
</evidence>
<keyword evidence="1" id="KW-0479">Metal-binding</keyword>
<keyword evidence="1" id="KW-0863">Zinc-finger</keyword>
<dbReference type="GO" id="GO:0003676">
    <property type="term" value="F:nucleic acid binding"/>
    <property type="evidence" value="ECO:0007669"/>
    <property type="project" value="InterPro"/>
</dbReference>
<proteinExistence type="predicted"/>
<evidence type="ECO:0000313" key="4">
    <source>
        <dbReference type="EMBL" id="GBM58753.1"/>
    </source>
</evidence>
<keyword evidence="5" id="KW-1185">Reference proteome</keyword>
<evidence type="ECO:0000256" key="1">
    <source>
        <dbReference type="PROSITE-ProRule" id="PRU00047"/>
    </source>
</evidence>
<evidence type="ECO:0000256" key="2">
    <source>
        <dbReference type="SAM" id="MobiDB-lite"/>
    </source>
</evidence>
<dbReference type="OrthoDB" id="6431693at2759"/>
<accession>A0A4Y2GZ80</accession>
<dbReference type="Proteomes" id="UP000499080">
    <property type="component" value="Unassembled WGS sequence"/>
</dbReference>
<feature type="domain" description="CCHC-type" evidence="3">
    <location>
        <begin position="27"/>
        <end position="42"/>
    </location>
</feature>
<evidence type="ECO:0000313" key="5">
    <source>
        <dbReference type="Proteomes" id="UP000499080"/>
    </source>
</evidence>
<dbReference type="InterPro" id="IPR036875">
    <property type="entry name" value="Znf_CCHC_sf"/>
</dbReference>
<feature type="region of interest" description="Disordered" evidence="2">
    <location>
        <begin position="52"/>
        <end position="80"/>
    </location>
</feature>
<dbReference type="SUPFAM" id="SSF57756">
    <property type="entry name" value="Retrovirus zinc finger-like domains"/>
    <property type="match status" value="1"/>
</dbReference>
<gene>
    <name evidence="4" type="ORF">AVEN_150977_1</name>
</gene>
<protein>
    <recommendedName>
        <fullName evidence="3">CCHC-type domain-containing protein</fullName>
    </recommendedName>
</protein>
<dbReference type="Gene3D" id="4.10.60.10">
    <property type="entry name" value="Zinc finger, CCHC-type"/>
    <property type="match status" value="1"/>
</dbReference>
<name>A0A4Y2GZ80_ARAVE</name>
<organism evidence="4 5">
    <name type="scientific">Araneus ventricosus</name>
    <name type="common">Orbweaver spider</name>
    <name type="synonym">Epeira ventricosa</name>
    <dbReference type="NCBI Taxonomy" id="182803"/>
    <lineage>
        <taxon>Eukaryota</taxon>
        <taxon>Metazoa</taxon>
        <taxon>Ecdysozoa</taxon>
        <taxon>Arthropoda</taxon>
        <taxon>Chelicerata</taxon>
        <taxon>Arachnida</taxon>
        <taxon>Araneae</taxon>
        <taxon>Araneomorphae</taxon>
        <taxon>Entelegynae</taxon>
        <taxon>Araneoidea</taxon>
        <taxon>Araneidae</taxon>
        <taxon>Araneus</taxon>
    </lineage>
</organism>
<comment type="caution">
    <text evidence="4">The sequence shown here is derived from an EMBL/GenBank/DDBJ whole genome shotgun (WGS) entry which is preliminary data.</text>
</comment>
<dbReference type="PROSITE" id="PS50158">
    <property type="entry name" value="ZF_CCHC"/>
    <property type="match status" value="1"/>
</dbReference>
<dbReference type="AlphaFoldDB" id="A0A4Y2GZ80"/>